<feature type="compositionally biased region" description="Polar residues" evidence="7">
    <location>
        <begin position="136"/>
        <end position="150"/>
    </location>
</feature>
<evidence type="ECO:0000259" key="8">
    <source>
        <dbReference type="PROSITE" id="PS50011"/>
    </source>
</evidence>
<evidence type="ECO:0000256" key="2">
    <source>
        <dbReference type="ARBA" id="ARBA00012513"/>
    </source>
</evidence>
<evidence type="ECO:0000256" key="1">
    <source>
        <dbReference type="ARBA" id="ARBA00008874"/>
    </source>
</evidence>
<dbReference type="EC" id="2.7.11.1" evidence="2"/>
<feature type="compositionally biased region" description="Low complexity" evidence="7">
    <location>
        <begin position="178"/>
        <end position="189"/>
    </location>
</feature>
<dbReference type="GO" id="GO:0005524">
    <property type="term" value="F:ATP binding"/>
    <property type="evidence" value="ECO:0007669"/>
    <property type="project" value="UniProtKB-KW"/>
</dbReference>
<dbReference type="EMBL" id="OB661314">
    <property type="protein sequence ID" value="CAD7227928.1"/>
    <property type="molecule type" value="Genomic_DNA"/>
</dbReference>
<dbReference type="PANTHER" id="PTHR45832">
    <property type="entry name" value="SERINE/THREONINE-PROTEIN KINASE SAMKA-RELATED-RELATED"/>
    <property type="match status" value="1"/>
</dbReference>
<organism evidence="9">
    <name type="scientific">Cyprideis torosa</name>
    <dbReference type="NCBI Taxonomy" id="163714"/>
    <lineage>
        <taxon>Eukaryota</taxon>
        <taxon>Metazoa</taxon>
        <taxon>Ecdysozoa</taxon>
        <taxon>Arthropoda</taxon>
        <taxon>Crustacea</taxon>
        <taxon>Oligostraca</taxon>
        <taxon>Ostracoda</taxon>
        <taxon>Podocopa</taxon>
        <taxon>Podocopida</taxon>
        <taxon>Cytherocopina</taxon>
        <taxon>Cytheroidea</taxon>
        <taxon>Cytherideidae</taxon>
        <taxon>Cyprideis</taxon>
    </lineage>
</organism>
<dbReference type="InterPro" id="IPR000719">
    <property type="entry name" value="Prot_kinase_dom"/>
</dbReference>
<dbReference type="InterPro" id="IPR000095">
    <property type="entry name" value="CRIB_dom"/>
</dbReference>
<dbReference type="PROSITE" id="PS50011">
    <property type="entry name" value="PROTEIN_KINASE_DOM"/>
    <property type="match status" value="1"/>
</dbReference>
<dbReference type="PANTHER" id="PTHR45832:SF22">
    <property type="entry name" value="SERINE_THREONINE-PROTEIN KINASE SAMKA-RELATED"/>
    <property type="match status" value="1"/>
</dbReference>
<sequence>MPLSFFFKKAGTSKKVGASNVSEIGAPRDVTHDLSVKLDPETGRLTGLPEAWSNLLEVQQITPRDQQKNPTAVVHALNFFQKFNDADSKFIQRGRSGNSPETSATPSVDEDSNDELLDEDLLQFEELSEERDKEINGNNTEVSQPVVQKTSEVKGEFDKSARQPPPLPPKLTKEHPSPTESSTSPLGPLRTPTTSYAEKSSDLSEGVALRATGTVHLAVDRNYNNRRVAIKDIDLDRQPKKDLILMELKAMKRLSHPNLVNFLDAYLVQEASLHLWVSMARGSH</sequence>
<accession>A0A7R8WAD4</accession>
<dbReference type="InterPro" id="IPR011009">
    <property type="entry name" value="Kinase-like_dom_sf"/>
</dbReference>
<feature type="domain" description="Protein kinase" evidence="8">
    <location>
        <begin position="201"/>
        <end position="284"/>
    </location>
</feature>
<keyword evidence="4" id="KW-0067">ATP-binding</keyword>
<dbReference type="Pfam" id="PF00786">
    <property type="entry name" value="PBD"/>
    <property type="match status" value="1"/>
</dbReference>
<dbReference type="GO" id="GO:0004674">
    <property type="term" value="F:protein serine/threonine kinase activity"/>
    <property type="evidence" value="ECO:0007669"/>
    <property type="project" value="UniProtKB-EC"/>
</dbReference>
<dbReference type="Gene3D" id="3.30.200.20">
    <property type="entry name" value="Phosphorylase Kinase, domain 1"/>
    <property type="match status" value="1"/>
</dbReference>
<feature type="region of interest" description="Disordered" evidence="7">
    <location>
        <begin position="90"/>
        <end position="115"/>
    </location>
</feature>
<evidence type="ECO:0000313" key="9">
    <source>
        <dbReference type="EMBL" id="CAD7227928.1"/>
    </source>
</evidence>
<comment type="catalytic activity">
    <reaction evidence="5">
        <text>L-threonyl-[protein] + ATP = O-phospho-L-threonyl-[protein] + ADP + H(+)</text>
        <dbReference type="Rhea" id="RHEA:46608"/>
        <dbReference type="Rhea" id="RHEA-COMP:11060"/>
        <dbReference type="Rhea" id="RHEA-COMP:11605"/>
        <dbReference type="ChEBI" id="CHEBI:15378"/>
        <dbReference type="ChEBI" id="CHEBI:30013"/>
        <dbReference type="ChEBI" id="CHEBI:30616"/>
        <dbReference type="ChEBI" id="CHEBI:61977"/>
        <dbReference type="ChEBI" id="CHEBI:456216"/>
        <dbReference type="EC" id="2.7.11.1"/>
    </reaction>
</comment>
<evidence type="ECO:0000256" key="5">
    <source>
        <dbReference type="ARBA" id="ARBA00047899"/>
    </source>
</evidence>
<comment type="similarity">
    <text evidence="1">Belongs to the protein kinase superfamily. STE Ser/Thr protein kinase family. STE20 subfamily.</text>
</comment>
<proteinExistence type="inferred from homology"/>
<keyword evidence="3" id="KW-0547">Nucleotide-binding</keyword>
<dbReference type="OrthoDB" id="1022360at2759"/>
<reference evidence="9" key="1">
    <citation type="submission" date="2020-11" db="EMBL/GenBank/DDBJ databases">
        <authorList>
            <person name="Tran Van P."/>
        </authorList>
    </citation>
    <scope>NUCLEOTIDE SEQUENCE</scope>
</reference>
<name>A0A7R8WAD4_9CRUS</name>
<evidence type="ECO:0000256" key="3">
    <source>
        <dbReference type="ARBA" id="ARBA00022741"/>
    </source>
</evidence>
<feature type="compositionally biased region" description="Polar residues" evidence="7">
    <location>
        <begin position="95"/>
        <end position="106"/>
    </location>
</feature>
<evidence type="ECO:0000256" key="7">
    <source>
        <dbReference type="SAM" id="MobiDB-lite"/>
    </source>
</evidence>
<dbReference type="AlphaFoldDB" id="A0A7R8WAD4"/>
<dbReference type="InterPro" id="IPR051931">
    <property type="entry name" value="PAK3-like"/>
</dbReference>
<feature type="compositionally biased region" description="Basic and acidic residues" evidence="7">
    <location>
        <begin position="151"/>
        <end position="161"/>
    </location>
</feature>
<protein>
    <recommendedName>
        <fullName evidence="2">non-specific serine/threonine protein kinase</fullName>
        <ecNumber evidence="2">2.7.11.1</ecNumber>
    </recommendedName>
</protein>
<comment type="catalytic activity">
    <reaction evidence="6">
        <text>L-seryl-[protein] + ATP = O-phospho-L-seryl-[protein] + ADP + H(+)</text>
        <dbReference type="Rhea" id="RHEA:17989"/>
        <dbReference type="Rhea" id="RHEA-COMP:9863"/>
        <dbReference type="Rhea" id="RHEA-COMP:11604"/>
        <dbReference type="ChEBI" id="CHEBI:15378"/>
        <dbReference type="ChEBI" id="CHEBI:29999"/>
        <dbReference type="ChEBI" id="CHEBI:30616"/>
        <dbReference type="ChEBI" id="CHEBI:83421"/>
        <dbReference type="ChEBI" id="CHEBI:456216"/>
        <dbReference type="EC" id="2.7.11.1"/>
    </reaction>
</comment>
<gene>
    <name evidence="9" type="ORF">CTOB1V02_LOCUS5821</name>
</gene>
<feature type="region of interest" description="Disordered" evidence="7">
    <location>
        <begin position="129"/>
        <end position="203"/>
    </location>
</feature>
<evidence type="ECO:0000256" key="4">
    <source>
        <dbReference type="ARBA" id="ARBA00022840"/>
    </source>
</evidence>
<dbReference type="Gene3D" id="3.90.810.10">
    <property type="entry name" value="CRIB domain"/>
    <property type="match status" value="1"/>
</dbReference>
<dbReference type="InterPro" id="IPR036936">
    <property type="entry name" value="CRIB_dom_sf"/>
</dbReference>
<dbReference type="SUPFAM" id="SSF56112">
    <property type="entry name" value="Protein kinase-like (PK-like)"/>
    <property type="match status" value="1"/>
</dbReference>
<evidence type="ECO:0000256" key="6">
    <source>
        <dbReference type="ARBA" id="ARBA00048679"/>
    </source>
</evidence>